<dbReference type="Proteomes" id="UP001285908">
    <property type="component" value="Unassembled WGS sequence"/>
</dbReference>
<comment type="caution">
    <text evidence="2">The sequence shown here is derived from an EMBL/GenBank/DDBJ whole genome shotgun (WGS) entry which is preliminary data.</text>
</comment>
<dbReference type="RefSeq" id="XP_062689057.1">
    <property type="nucleotide sequence ID" value="XM_062835424.1"/>
</dbReference>
<feature type="compositionally biased region" description="Polar residues" evidence="1">
    <location>
        <begin position="83"/>
        <end position="107"/>
    </location>
</feature>
<feature type="region of interest" description="Disordered" evidence="1">
    <location>
        <begin position="78"/>
        <end position="107"/>
    </location>
</feature>
<dbReference type="EMBL" id="JAULSX010000008">
    <property type="protein sequence ID" value="KAK3486500.1"/>
    <property type="molecule type" value="Genomic_DNA"/>
</dbReference>
<name>A0AAJ0MMM5_9PEZI</name>
<evidence type="ECO:0000313" key="3">
    <source>
        <dbReference type="Proteomes" id="UP001285908"/>
    </source>
</evidence>
<accession>A0AAJ0MMM5</accession>
<dbReference type="AlphaFoldDB" id="A0AAJ0MMM5"/>
<gene>
    <name evidence="2" type="ORF">B0T23DRAFT_324446</name>
</gene>
<evidence type="ECO:0000256" key="1">
    <source>
        <dbReference type="SAM" id="MobiDB-lite"/>
    </source>
</evidence>
<organism evidence="2 3">
    <name type="scientific">Neurospora hispaniola</name>
    <dbReference type="NCBI Taxonomy" id="588809"/>
    <lineage>
        <taxon>Eukaryota</taxon>
        <taxon>Fungi</taxon>
        <taxon>Dikarya</taxon>
        <taxon>Ascomycota</taxon>
        <taxon>Pezizomycotina</taxon>
        <taxon>Sordariomycetes</taxon>
        <taxon>Sordariomycetidae</taxon>
        <taxon>Sordariales</taxon>
        <taxon>Sordariaceae</taxon>
        <taxon>Neurospora</taxon>
    </lineage>
</organism>
<proteinExistence type="predicted"/>
<keyword evidence="3" id="KW-1185">Reference proteome</keyword>
<reference evidence="2 3" key="1">
    <citation type="journal article" date="2023" name="Mol. Phylogenet. Evol.">
        <title>Genome-scale phylogeny and comparative genomics of the fungal order Sordariales.</title>
        <authorList>
            <person name="Hensen N."/>
            <person name="Bonometti L."/>
            <person name="Westerberg I."/>
            <person name="Brannstrom I.O."/>
            <person name="Guillou S."/>
            <person name="Cros-Aarteil S."/>
            <person name="Calhoun S."/>
            <person name="Haridas S."/>
            <person name="Kuo A."/>
            <person name="Mondo S."/>
            <person name="Pangilinan J."/>
            <person name="Riley R."/>
            <person name="LaButti K."/>
            <person name="Andreopoulos B."/>
            <person name="Lipzen A."/>
            <person name="Chen C."/>
            <person name="Yan M."/>
            <person name="Daum C."/>
            <person name="Ng V."/>
            <person name="Clum A."/>
            <person name="Steindorff A."/>
            <person name="Ohm R.A."/>
            <person name="Martin F."/>
            <person name="Silar P."/>
            <person name="Natvig D.O."/>
            <person name="Lalanne C."/>
            <person name="Gautier V."/>
            <person name="Ament-Velasquez S.L."/>
            <person name="Kruys A."/>
            <person name="Hutchinson M.I."/>
            <person name="Powell A.J."/>
            <person name="Barry K."/>
            <person name="Miller A.N."/>
            <person name="Grigoriev I.V."/>
            <person name="Debuchy R."/>
            <person name="Gladieux P."/>
            <person name="Hiltunen Thoren M."/>
            <person name="Johannesson H."/>
        </authorList>
    </citation>
    <scope>NUCLEOTIDE SEQUENCE [LARGE SCALE GENOMIC DNA]</scope>
    <source>
        <strain evidence="2 3">FGSC 10403</strain>
    </source>
</reference>
<sequence length="107" mass="11090">MIKLSGCQCPGAFIETQGPAPSTLRVEPAGKQEYQMDDQVVRNPNYFTLSHSFLKHVDAGTKCNKESPAGSSAHVVIVGGAHSESSNASRSPSGTPSPAGFSSLTVG</sequence>
<protein>
    <submittedName>
        <fullName evidence="2">Uncharacterized protein</fullName>
    </submittedName>
</protein>
<evidence type="ECO:0000313" key="2">
    <source>
        <dbReference type="EMBL" id="KAK3486500.1"/>
    </source>
</evidence>
<dbReference type="GeneID" id="87873046"/>